<sequence length="126" mass="13610">MDALIADLESAAEGSRELDARIAEEVVWVKGRGDSLRSAGIDFYETAQAMCQRYTTSLDAALTLVPEGWDWEIADYGGDQDSPRAVLWHGIPAEHVDDVKHHGAFGWTPALALCIASLKARRGAAG</sequence>
<reference evidence="1" key="1">
    <citation type="journal article" date="2015" name="Nature">
        <title>Complex archaea that bridge the gap between prokaryotes and eukaryotes.</title>
        <authorList>
            <person name="Spang A."/>
            <person name="Saw J.H."/>
            <person name="Jorgensen S.L."/>
            <person name="Zaremba-Niedzwiedzka K."/>
            <person name="Martijn J."/>
            <person name="Lind A.E."/>
            <person name="van Eijk R."/>
            <person name="Schleper C."/>
            <person name="Guy L."/>
            <person name="Ettema T.J."/>
        </authorList>
    </citation>
    <scope>NUCLEOTIDE SEQUENCE</scope>
</reference>
<dbReference type="EMBL" id="LAZR01003486">
    <property type="protein sequence ID" value="KKN17818.1"/>
    <property type="molecule type" value="Genomic_DNA"/>
</dbReference>
<gene>
    <name evidence="1" type="ORF">LCGC14_0962000</name>
</gene>
<comment type="caution">
    <text evidence="1">The sequence shown here is derived from an EMBL/GenBank/DDBJ whole genome shotgun (WGS) entry which is preliminary data.</text>
</comment>
<accession>A0A0F9RKT1</accession>
<evidence type="ECO:0000313" key="1">
    <source>
        <dbReference type="EMBL" id="KKN17818.1"/>
    </source>
</evidence>
<proteinExistence type="predicted"/>
<dbReference type="AlphaFoldDB" id="A0A0F9RKT1"/>
<organism evidence="1">
    <name type="scientific">marine sediment metagenome</name>
    <dbReference type="NCBI Taxonomy" id="412755"/>
    <lineage>
        <taxon>unclassified sequences</taxon>
        <taxon>metagenomes</taxon>
        <taxon>ecological metagenomes</taxon>
    </lineage>
</organism>
<protein>
    <submittedName>
        <fullName evidence="1">Uncharacterized protein</fullName>
    </submittedName>
</protein>
<name>A0A0F9RKT1_9ZZZZ</name>